<dbReference type="InterPro" id="IPR012327">
    <property type="entry name" value="MeTrfase_D12"/>
</dbReference>
<evidence type="ECO:0000256" key="2">
    <source>
        <dbReference type="ARBA" id="ARBA00022603"/>
    </source>
</evidence>
<dbReference type="KEGG" id="lhw:BSQ49_12505"/>
<sequence length="401" mass="46425">MPKMKTKDITEKYHITRQSINNWERFDGLKTKRTGTNRLIWDNESISWLDKFIKQKVNGSIPRKKPESFNIQNRRYLGSKLRLLDFIKNVTEKNTKNVKTIADIFGGTGVVANMFFQNGENVIVNDILDSNLVSYETFFGSEDIDEPKVQAYIQKMNHLPLRSNYVSDNYGDKYFSADNAKKIGEAREYIERLTNINGRERAVLLTSLIYAMDKSANTVGHYDAYRKKMDTLVPIVFKLPDFNRNTHSTARIYHEDANRLVKNIEADMVYIDPPYNSRQYGDIYHVLENIIDWQKPKLYGKAMKPQDRSKTKSKYSTSKAPEAFDELISNINARYIMVSYNNTAHKGAGRSNAKISNDEIIKSLSKRGNVKVFSEKFQVFTTGKTNIKNHKELLYLVEVDK</sequence>
<name>A0A3S6QST4_9LACO</name>
<dbReference type="GO" id="GO:0009007">
    <property type="term" value="F:site-specific DNA-methyltransferase (adenine-specific) activity"/>
    <property type="evidence" value="ECO:0007669"/>
    <property type="project" value="UniProtKB-EC"/>
</dbReference>
<keyword evidence="2 6" id="KW-0489">Methyltransferase</keyword>
<keyword evidence="6" id="KW-0614">Plasmid</keyword>
<evidence type="ECO:0000313" key="7">
    <source>
        <dbReference type="Proteomes" id="UP000314960"/>
    </source>
</evidence>
<dbReference type="GO" id="GO:0003676">
    <property type="term" value="F:nucleic acid binding"/>
    <property type="evidence" value="ECO:0007669"/>
    <property type="project" value="InterPro"/>
</dbReference>
<dbReference type="InterPro" id="IPR002052">
    <property type="entry name" value="DNA_methylase_N6_adenine_CS"/>
</dbReference>
<comment type="catalytic activity">
    <reaction evidence="5">
        <text>a 2'-deoxyadenosine in DNA + S-adenosyl-L-methionine = an N(6)-methyl-2'-deoxyadenosine in DNA + S-adenosyl-L-homocysteine + H(+)</text>
        <dbReference type="Rhea" id="RHEA:15197"/>
        <dbReference type="Rhea" id="RHEA-COMP:12418"/>
        <dbReference type="Rhea" id="RHEA-COMP:12419"/>
        <dbReference type="ChEBI" id="CHEBI:15378"/>
        <dbReference type="ChEBI" id="CHEBI:57856"/>
        <dbReference type="ChEBI" id="CHEBI:59789"/>
        <dbReference type="ChEBI" id="CHEBI:90615"/>
        <dbReference type="ChEBI" id="CHEBI:90616"/>
        <dbReference type="EC" id="2.1.1.72"/>
    </reaction>
</comment>
<evidence type="ECO:0000256" key="4">
    <source>
        <dbReference type="ARBA" id="ARBA00022691"/>
    </source>
</evidence>
<evidence type="ECO:0000256" key="5">
    <source>
        <dbReference type="ARBA" id="ARBA00047942"/>
    </source>
</evidence>
<dbReference type="AlphaFoldDB" id="A0A3S6QST4"/>
<dbReference type="GO" id="GO:0032259">
    <property type="term" value="P:methylation"/>
    <property type="evidence" value="ECO:0007669"/>
    <property type="project" value="UniProtKB-KW"/>
</dbReference>
<evidence type="ECO:0000313" key="6">
    <source>
        <dbReference type="EMBL" id="AUJ31050.1"/>
    </source>
</evidence>
<dbReference type="GO" id="GO:0009307">
    <property type="term" value="P:DNA restriction-modification system"/>
    <property type="evidence" value="ECO:0007669"/>
    <property type="project" value="InterPro"/>
</dbReference>
<gene>
    <name evidence="6" type="ORF">BSQ49_12505</name>
</gene>
<dbReference type="Gene3D" id="3.40.50.150">
    <property type="entry name" value="Vaccinia Virus protein VP39"/>
    <property type="match status" value="2"/>
</dbReference>
<evidence type="ECO:0000256" key="3">
    <source>
        <dbReference type="ARBA" id="ARBA00022679"/>
    </source>
</evidence>
<dbReference type="EMBL" id="CP018178">
    <property type="protein sequence ID" value="AUJ31050.1"/>
    <property type="molecule type" value="Genomic_DNA"/>
</dbReference>
<keyword evidence="3 6" id="KW-0808">Transferase</keyword>
<dbReference type="InterPro" id="IPR029063">
    <property type="entry name" value="SAM-dependent_MTases_sf"/>
</dbReference>
<dbReference type="EC" id="2.1.1.72" evidence="1"/>
<evidence type="ECO:0000256" key="1">
    <source>
        <dbReference type="ARBA" id="ARBA00011900"/>
    </source>
</evidence>
<protein>
    <recommendedName>
        <fullName evidence="1">site-specific DNA-methyltransferase (adenine-specific)</fullName>
        <ecNumber evidence="1">2.1.1.72</ecNumber>
    </recommendedName>
</protein>
<geneLocation type="plasmid" evidence="7">
    <name>pl11822-2</name>
</geneLocation>
<dbReference type="PRINTS" id="PR00505">
    <property type="entry name" value="D12N6MTFRASE"/>
</dbReference>
<dbReference type="Proteomes" id="UP000314960">
    <property type="component" value="Plasmid pL11822-2"/>
</dbReference>
<organism evidence="6 7">
    <name type="scientific">Liquorilactobacillus hordei</name>
    <dbReference type="NCBI Taxonomy" id="468911"/>
    <lineage>
        <taxon>Bacteria</taxon>
        <taxon>Bacillati</taxon>
        <taxon>Bacillota</taxon>
        <taxon>Bacilli</taxon>
        <taxon>Lactobacillales</taxon>
        <taxon>Lactobacillaceae</taxon>
        <taxon>Liquorilactobacillus</taxon>
    </lineage>
</organism>
<dbReference type="SUPFAM" id="SSF53335">
    <property type="entry name" value="S-adenosyl-L-methionine-dependent methyltransferases"/>
    <property type="match status" value="1"/>
</dbReference>
<dbReference type="Pfam" id="PF02086">
    <property type="entry name" value="MethyltransfD12"/>
    <property type="match status" value="1"/>
</dbReference>
<accession>A0A3S6QST4</accession>
<dbReference type="PROSITE" id="PS00092">
    <property type="entry name" value="N6_MTASE"/>
    <property type="match status" value="1"/>
</dbReference>
<dbReference type="REBASE" id="292075">
    <property type="entry name" value="M1.Lho11822ORF12505P"/>
</dbReference>
<reference evidence="6 7" key="1">
    <citation type="submission" date="2016-11" db="EMBL/GenBank/DDBJ databases">
        <title>Interaction between Lactobacillus species and yeast in water kefir.</title>
        <authorList>
            <person name="Behr J."/>
            <person name="Xu D."/>
            <person name="Vogel R.F."/>
        </authorList>
    </citation>
    <scope>NUCLEOTIDE SEQUENCE [LARGE SCALE GENOMIC DNA]</scope>
    <source>
        <strain evidence="6 7">TMW 1.1822</strain>
        <plasmid evidence="7">pl11822-2</plasmid>
    </source>
</reference>
<keyword evidence="4" id="KW-0949">S-adenosyl-L-methionine</keyword>
<proteinExistence type="predicted"/>